<evidence type="ECO:0000313" key="2">
    <source>
        <dbReference type="EMBL" id="OEU18675.1"/>
    </source>
</evidence>
<dbReference type="EMBL" id="KV784356">
    <property type="protein sequence ID" value="OEU18675.1"/>
    <property type="molecule type" value="Genomic_DNA"/>
</dbReference>
<sequence length="281" mass="31190">MSSSTPKILIGSALLLAAAAATSYISSKNSSSESSRELVEIDDEVLEGEVFITGDDVCKVFDRLFMEMQAVLAQLSHTVQQIQQSGQVIPEQQLRQLLITEYERALTVKTKQALDEADMDDDCFEEATWEFLDKENEYPKVKKSVERFQKLWENVSGENVVGKRKGGVQKEEEVVEILPAEKTIEVAEVYFDALTTTMGDLAAKFKEDGKDLRDPQVAQQLQMEFSSLANDKGEEALKELGISQLQFQKSIEANASDPQVGRALAMLQMKQQQALASLGVA</sequence>
<dbReference type="KEGG" id="fcy:FRACYDRAFT_236954"/>
<dbReference type="OrthoDB" id="44292at2759"/>
<keyword evidence="3" id="KW-1185">Reference proteome</keyword>
<reference evidence="2 3" key="1">
    <citation type="submission" date="2016-09" db="EMBL/GenBank/DDBJ databases">
        <title>Extensive genetic diversity and differential bi-allelic expression allows diatom success in the polar Southern Ocean.</title>
        <authorList>
            <consortium name="DOE Joint Genome Institute"/>
            <person name="Mock T."/>
            <person name="Otillar R.P."/>
            <person name="Strauss J."/>
            <person name="Dupont C."/>
            <person name="Frickenhaus S."/>
            <person name="Maumus F."/>
            <person name="Mcmullan M."/>
            <person name="Sanges R."/>
            <person name="Schmutz J."/>
            <person name="Toseland A."/>
            <person name="Valas R."/>
            <person name="Veluchamy A."/>
            <person name="Ward B.J."/>
            <person name="Allen A."/>
            <person name="Barry K."/>
            <person name="Falciatore A."/>
            <person name="Ferrante M."/>
            <person name="Fortunato A.E."/>
            <person name="Gloeckner G."/>
            <person name="Gruber A."/>
            <person name="Hipkin R."/>
            <person name="Janech M."/>
            <person name="Kroth P."/>
            <person name="Leese F."/>
            <person name="Lindquist E."/>
            <person name="Lyon B.R."/>
            <person name="Martin J."/>
            <person name="Mayer C."/>
            <person name="Parker M."/>
            <person name="Quesneville H."/>
            <person name="Raymond J."/>
            <person name="Uhlig C."/>
            <person name="Valentin K.U."/>
            <person name="Worden A.Z."/>
            <person name="Armbrust E.V."/>
            <person name="Bowler C."/>
            <person name="Green B."/>
            <person name="Moulton V."/>
            <person name="Van Oosterhout C."/>
            <person name="Grigoriev I."/>
        </authorList>
    </citation>
    <scope>NUCLEOTIDE SEQUENCE [LARGE SCALE GENOMIC DNA]</scope>
    <source>
        <strain evidence="2 3">CCMP1102</strain>
    </source>
</reference>
<accession>A0A1E7FKU2</accession>
<gene>
    <name evidence="2" type="ORF">FRACYDRAFT_236954</name>
</gene>
<evidence type="ECO:0000256" key="1">
    <source>
        <dbReference type="SAM" id="SignalP"/>
    </source>
</evidence>
<keyword evidence="1" id="KW-0732">Signal</keyword>
<proteinExistence type="predicted"/>
<feature type="chain" id="PRO_5009193247" evidence="1">
    <location>
        <begin position="22"/>
        <end position="281"/>
    </location>
</feature>
<organism evidence="2 3">
    <name type="scientific">Fragilariopsis cylindrus CCMP1102</name>
    <dbReference type="NCBI Taxonomy" id="635003"/>
    <lineage>
        <taxon>Eukaryota</taxon>
        <taxon>Sar</taxon>
        <taxon>Stramenopiles</taxon>
        <taxon>Ochrophyta</taxon>
        <taxon>Bacillariophyta</taxon>
        <taxon>Bacillariophyceae</taxon>
        <taxon>Bacillariophycidae</taxon>
        <taxon>Bacillariales</taxon>
        <taxon>Bacillariaceae</taxon>
        <taxon>Fragilariopsis</taxon>
    </lineage>
</organism>
<name>A0A1E7FKU2_9STRA</name>
<protein>
    <submittedName>
        <fullName evidence="2">Uncharacterized protein</fullName>
    </submittedName>
</protein>
<feature type="signal peptide" evidence="1">
    <location>
        <begin position="1"/>
        <end position="21"/>
    </location>
</feature>
<evidence type="ECO:0000313" key="3">
    <source>
        <dbReference type="Proteomes" id="UP000095751"/>
    </source>
</evidence>
<dbReference type="InParanoid" id="A0A1E7FKU2"/>
<dbReference type="Proteomes" id="UP000095751">
    <property type="component" value="Unassembled WGS sequence"/>
</dbReference>
<dbReference type="AlphaFoldDB" id="A0A1E7FKU2"/>